<dbReference type="InterPro" id="IPR000182">
    <property type="entry name" value="GNAT_dom"/>
</dbReference>
<dbReference type="GO" id="GO:0016747">
    <property type="term" value="F:acyltransferase activity, transferring groups other than amino-acyl groups"/>
    <property type="evidence" value="ECO:0007669"/>
    <property type="project" value="InterPro"/>
</dbReference>
<dbReference type="EC" id="2.3.1.-" evidence="5"/>
<feature type="domain" description="N-acetyltransferase" evidence="4">
    <location>
        <begin position="1"/>
        <end position="105"/>
    </location>
</feature>
<dbReference type="GeneID" id="66742404"/>
<dbReference type="AlphaFoldDB" id="A0A9Q6LPG0"/>
<gene>
    <name evidence="5" type="primary">ydaF_3</name>
    <name evidence="5" type="ORF">Psal009_03493</name>
</gene>
<keyword evidence="6" id="KW-1185">Reference proteome</keyword>
<keyword evidence="2 5" id="KW-0012">Acyltransferase</keyword>
<accession>A0A9Q6LPG0</accession>
<reference evidence="5 6" key="1">
    <citation type="submission" date="2019-04" db="EMBL/GenBank/DDBJ databases">
        <title>Complete genome sequencing of Piscirickettsia salmonis strain Psal-009.</title>
        <authorList>
            <person name="Schober I."/>
            <person name="Bunk B."/>
            <person name="Sproer C."/>
            <person name="Carril G.P."/>
            <person name="Riedel T."/>
            <person name="Flores-Herrera P.A."/>
            <person name="Nourdin-Galindo G."/>
            <person name="Marshall S.H."/>
            <person name="Overmann J."/>
        </authorList>
    </citation>
    <scope>NUCLEOTIDE SEQUENCE [LARGE SCALE GENOMIC DNA]</scope>
    <source>
        <strain evidence="5 6">Psal-009</strain>
    </source>
</reference>
<dbReference type="RefSeq" id="WP_016211291.1">
    <property type="nucleotide sequence ID" value="NZ_CP013773.1"/>
</dbReference>
<name>A0A9Q6LPG0_PISSA</name>
<dbReference type="EMBL" id="CP038908">
    <property type="protein sequence ID" value="QGO07536.1"/>
    <property type="molecule type" value="Genomic_DNA"/>
</dbReference>
<dbReference type="InterPro" id="IPR051531">
    <property type="entry name" value="N-acetyltransferase"/>
</dbReference>
<protein>
    <submittedName>
        <fullName evidence="5">Ribosomal N-acetyltransferase YdaF</fullName>
        <ecNumber evidence="5">2.3.1.-</ecNumber>
    </submittedName>
</protein>
<dbReference type="Gene3D" id="3.40.630.30">
    <property type="match status" value="1"/>
</dbReference>
<proteinExistence type="inferred from homology"/>
<dbReference type="InterPro" id="IPR016181">
    <property type="entry name" value="Acyl_CoA_acyltransferase"/>
</dbReference>
<dbReference type="Pfam" id="PF13302">
    <property type="entry name" value="Acetyltransf_3"/>
    <property type="match status" value="1"/>
</dbReference>
<organism evidence="5 6">
    <name type="scientific">Piscirickettsia salmonis</name>
    <dbReference type="NCBI Taxonomy" id="1238"/>
    <lineage>
        <taxon>Bacteria</taxon>
        <taxon>Pseudomonadati</taxon>
        <taxon>Pseudomonadota</taxon>
        <taxon>Gammaproteobacteria</taxon>
        <taxon>Thiotrichales</taxon>
        <taxon>Piscirickettsiaceae</taxon>
        <taxon>Piscirickettsia</taxon>
    </lineage>
</organism>
<evidence type="ECO:0000313" key="6">
    <source>
        <dbReference type="Proteomes" id="UP000422232"/>
    </source>
</evidence>
<dbReference type="Proteomes" id="UP000422232">
    <property type="component" value="Chromosome"/>
</dbReference>
<dbReference type="PROSITE" id="PS51186">
    <property type="entry name" value="GNAT"/>
    <property type="match status" value="1"/>
</dbReference>
<sequence>MSETIDRALYQNNIAGTLSFNHFDKANHNAKIGYWLAPCYQGQGLITTACQKFIEYGFNALNLKCVEIHCAINNIKSQNIPIRLGFTKTDDRQEEIKLADNQYADAIIYSLVKH</sequence>
<evidence type="ECO:0000313" key="5">
    <source>
        <dbReference type="EMBL" id="QGO07536.1"/>
    </source>
</evidence>
<keyword evidence="1 5" id="KW-0808">Transferase</keyword>
<evidence type="ECO:0000256" key="1">
    <source>
        <dbReference type="ARBA" id="ARBA00022679"/>
    </source>
</evidence>
<evidence type="ECO:0000256" key="3">
    <source>
        <dbReference type="ARBA" id="ARBA00038502"/>
    </source>
</evidence>
<comment type="similarity">
    <text evidence="3">Belongs to the acetyltransferase family. RimJ subfamily.</text>
</comment>
<evidence type="ECO:0000259" key="4">
    <source>
        <dbReference type="PROSITE" id="PS51186"/>
    </source>
</evidence>
<evidence type="ECO:0000256" key="2">
    <source>
        <dbReference type="ARBA" id="ARBA00023315"/>
    </source>
</evidence>
<dbReference type="PANTHER" id="PTHR43792">
    <property type="entry name" value="GNAT FAMILY, PUTATIVE (AFU_ORTHOLOGUE AFUA_3G00765)-RELATED-RELATED"/>
    <property type="match status" value="1"/>
</dbReference>
<dbReference type="SUPFAM" id="SSF55729">
    <property type="entry name" value="Acyl-CoA N-acyltransferases (Nat)"/>
    <property type="match status" value="1"/>
</dbReference>
<dbReference type="PANTHER" id="PTHR43792:SF8">
    <property type="entry name" value="[RIBOSOMAL PROTEIN US5]-ALANINE N-ACETYLTRANSFERASE"/>
    <property type="match status" value="1"/>
</dbReference>